<organism evidence="1 2">
    <name type="scientific">Candidatus Glassbacteria bacterium RBG_16_58_8</name>
    <dbReference type="NCBI Taxonomy" id="1817866"/>
    <lineage>
        <taxon>Bacteria</taxon>
        <taxon>Candidatus Glassiibacteriota</taxon>
    </lineage>
</organism>
<proteinExistence type="predicted"/>
<comment type="caution">
    <text evidence="1">The sequence shown here is derived from an EMBL/GenBank/DDBJ whole genome shotgun (WGS) entry which is preliminary data.</text>
</comment>
<gene>
    <name evidence="1" type="ORF">A2Z06_01355</name>
</gene>
<dbReference type="EMBL" id="MFIW01000070">
    <property type="protein sequence ID" value="OGF97681.1"/>
    <property type="molecule type" value="Genomic_DNA"/>
</dbReference>
<dbReference type="AlphaFoldDB" id="A0A1F5YCU5"/>
<evidence type="ECO:0000313" key="2">
    <source>
        <dbReference type="Proteomes" id="UP000179034"/>
    </source>
</evidence>
<accession>A0A1F5YCU5</accession>
<name>A0A1F5YCU5_9BACT</name>
<dbReference type="Proteomes" id="UP000179034">
    <property type="component" value="Unassembled WGS sequence"/>
</dbReference>
<evidence type="ECO:0000313" key="1">
    <source>
        <dbReference type="EMBL" id="OGF97681.1"/>
    </source>
</evidence>
<reference evidence="1 2" key="1">
    <citation type="journal article" date="2016" name="Nat. Commun.">
        <title>Thousands of microbial genomes shed light on interconnected biogeochemical processes in an aquifer system.</title>
        <authorList>
            <person name="Anantharaman K."/>
            <person name="Brown C.T."/>
            <person name="Hug L.A."/>
            <person name="Sharon I."/>
            <person name="Castelle C.J."/>
            <person name="Probst A.J."/>
            <person name="Thomas B.C."/>
            <person name="Singh A."/>
            <person name="Wilkins M.J."/>
            <person name="Karaoz U."/>
            <person name="Brodie E.L."/>
            <person name="Williams K.H."/>
            <person name="Hubbard S.S."/>
            <person name="Banfield J.F."/>
        </authorList>
    </citation>
    <scope>NUCLEOTIDE SEQUENCE [LARGE SCALE GENOMIC DNA]</scope>
</reference>
<protein>
    <recommendedName>
        <fullName evidence="3">DUF736 domain-containing protein</fullName>
    </recommendedName>
</protein>
<evidence type="ECO:0008006" key="3">
    <source>
        <dbReference type="Google" id="ProtNLM"/>
    </source>
</evidence>
<sequence>MEGIRLTGLWKNKDKNGGTFLSGNLNSVTSLLVFPNTRKKEGGKDPDFYLYLKQNERPPEKKASRPDQEDPF</sequence>